<dbReference type="PANTHER" id="PTHR14038">
    <property type="entry name" value="BAT2 HLA-B-ASSOCIATED TRANSCRIPT 2"/>
    <property type="match status" value="1"/>
</dbReference>
<accession>A0A5E4AKM7</accession>
<feature type="region of interest" description="Disordered" evidence="1">
    <location>
        <begin position="314"/>
        <end position="343"/>
    </location>
</feature>
<gene>
    <name evidence="2" type="ORF">MONAX_5E035201</name>
</gene>
<name>A0A5E4AKM7_MARMO</name>
<feature type="compositionally biased region" description="Basic and acidic residues" evidence="1">
    <location>
        <begin position="254"/>
        <end position="269"/>
    </location>
</feature>
<feature type="compositionally biased region" description="Low complexity" evidence="1">
    <location>
        <begin position="276"/>
        <end position="296"/>
    </location>
</feature>
<keyword evidence="3" id="KW-1185">Reference proteome</keyword>
<feature type="compositionally biased region" description="Low complexity" evidence="1">
    <location>
        <begin position="322"/>
        <end position="336"/>
    </location>
</feature>
<evidence type="ECO:0000313" key="3">
    <source>
        <dbReference type="Proteomes" id="UP000335636"/>
    </source>
</evidence>
<feature type="compositionally biased region" description="Low complexity" evidence="1">
    <location>
        <begin position="119"/>
        <end position="133"/>
    </location>
</feature>
<protein>
    <recommendedName>
        <fullName evidence="4">Protein PRRC2C</fullName>
    </recommendedName>
</protein>
<evidence type="ECO:0008006" key="4">
    <source>
        <dbReference type="Google" id="ProtNLM"/>
    </source>
</evidence>
<dbReference type="InterPro" id="IPR033184">
    <property type="entry name" value="PRRC2"/>
</dbReference>
<dbReference type="EMBL" id="CABDUW010000073">
    <property type="protein sequence ID" value="VTJ57032.1"/>
    <property type="molecule type" value="Genomic_DNA"/>
</dbReference>
<comment type="caution">
    <text evidence="2">The sequence shown here is derived from an EMBL/GenBank/DDBJ whole genome shotgun (WGS) entry which is preliminary data.</text>
</comment>
<dbReference type="PANTHER" id="PTHR14038:SF6">
    <property type="entry name" value="PROTEIN PRRC2C"/>
    <property type="match status" value="1"/>
</dbReference>
<reference evidence="2" key="1">
    <citation type="submission" date="2019-04" db="EMBL/GenBank/DDBJ databases">
        <authorList>
            <person name="Alioto T."/>
            <person name="Alioto T."/>
        </authorList>
    </citation>
    <scope>NUCLEOTIDE SEQUENCE [LARGE SCALE GENOMIC DNA]</scope>
</reference>
<dbReference type="Proteomes" id="UP000335636">
    <property type="component" value="Unassembled WGS sequence"/>
</dbReference>
<dbReference type="AlphaFoldDB" id="A0A5E4AKM7"/>
<feature type="region of interest" description="Disordered" evidence="1">
    <location>
        <begin position="56"/>
        <end position="85"/>
    </location>
</feature>
<sequence length="954" mass="100850">MISVSSAEYGTNAKVPLPNTLPLSKRETIQQSSSLTSVPPTTFSLTFKMESARKAWENSPNVREKGSPVTSTAPPIASGVSSSASGPSTANYSSFSSASVPQIPVASVTPTTSLSGAGTYTTSSLSTKSTTTSDPPNICKVKPQQLQTSSLPSASHFSQLSCMPSLIAQQQQSPQVYVSQSAAAQIPAFYMDTSHLFNTQHARLAPPSLAQQQGFQPGLSQPASVQQIPIPIYAPLQGQHQAQLSLGAGPAMESARKAWENSPNVREKGSPVTSTAPPIASGVSSSASGPSTANYSSFSSASVPQIPVASVTPTTSLSGAGTYTTSSLSTKSTTTSDPPNICKVKPQQLQTSSLPSASHFSQLSCMPSLIAQQQQSPQVYVSQSAAAQIPAFYMDTSHLFNTQHARLAPPSLAQQQGFQPGLSQPASVQQIPIPIYAPLQGQHQAQLSLGAGPAVSQAQELFSSSLQPYRSQPAFMQSSLSQPSVVLSGTAIHNFPAVQHQELAKAQSGLAFQQTSNTQPIPILYEHQLGQASGLGGSQLIDTHLLQARANLTQASNIYSGQVQQPGQTNFYNTAQSPNALQQVTVPLPASQLSLPNFGSTGQPLIALPQTLQPPLQHTTPQAQAQSLSRPAQVSQPFRGLIPAGTQHSMIATTGKMSEMELKAFGSGIDIKPGTPPIGGRSTTPTSSPFRANVAILPFRLCLWLLAQCLVNFHQLPSMMKIPRKTPLKIEQHLHGSTVLTSDGFSPRATSTSPNSQSSKMSSIVYQKQFQSAPATVRMTQPFPTQFAPQILSQPNLVPPLVRAPHTNTFPAPVQRPPMALASQMPPPLTTGLMSHARLPHVARGPCGSLSGVRGNQAQAALKAEQDMKAKQRAEVLQSTQRFFSEQQQSKQIGGKTQKVDSDSSKPPETLTDPPGVCQEKVEEKPPPAPTIATKPVRTGPIKPQAIKTEETKS</sequence>
<feature type="region of interest" description="Disordered" evidence="1">
    <location>
        <begin position="253"/>
        <end position="296"/>
    </location>
</feature>
<feature type="compositionally biased region" description="Basic and acidic residues" evidence="1">
    <location>
        <begin position="56"/>
        <end position="66"/>
    </location>
</feature>
<feature type="region of interest" description="Disordered" evidence="1">
    <location>
        <begin position="882"/>
        <end position="954"/>
    </location>
</feature>
<feature type="compositionally biased region" description="Low complexity" evidence="1">
    <location>
        <begin position="73"/>
        <end position="85"/>
    </location>
</feature>
<feature type="compositionally biased region" description="Polar residues" evidence="1">
    <location>
        <begin position="882"/>
        <end position="892"/>
    </location>
</feature>
<dbReference type="GO" id="GO:0002244">
    <property type="term" value="P:hematopoietic progenitor cell differentiation"/>
    <property type="evidence" value="ECO:0007669"/>
    <property type="project" value="TreeGrafter"/>
</dbReference>
<feature type="region of interest" description="Disordered" evidence="1">
    <location>
        <begin position="739"/>
        <end position="762"/>
    </location>
</feature>
<feature type="region of interest" description="Disordered" evidence="1">
    <location>
        <begin position="669"/>
        <end position="689"/>
    </location>
</feature>
<organism evidence="2 3">
    <name type="scientific">Marmota monax</name>
    <name type="common">Woodchuck</name>
    <dbReference type="NCBI Taxonomy" id="9995"/>
    <lineage>
        <taxon>Eukaryota</taxon>
        <taxon>Metazoa</taxon>
        <taxon>Chordata</taxon>
        <taxon>Craniata</taxon>
        <taxon>Vertebrata</taxon>
        <taxon>Euteleostomi</taxon>
        <taxon>Mammalia</taxon>
        <taxon>Eutheria</taxon>
        <taxon>Euarchontoglires</taxon>
        <taxon>Glires</taxon>
        <taxon>Rodentia</taxon>
        <taxon>Sciuromorpha</taxon>
        <taxon>Sciuridae</taxon>
        <taxon>Xerinae</taxon>
        <taxon>Marmotini</taxon>
        <taxon>Marmota</taxon>
    </lineage>
</organism>
<evidence type="ECO:0000256" key="1">
    <source>
        <dbReference type="SAM" id="MobiDB-lite"/>
    </source>
</evidence>
<evidence type="ECO:0000313" key="2">
    <source>
        <dbReference type="EMBL" id="VTJ57032.1"/>
    </source>
</evidence>
<proteinExistence type="predicted"/>
<feature type="region of interest" description="Disordered" evidence="1">
    <location>
        <begin position="110"/>
        <end position="140"/>
    </location>
</feature>